<dbReference type="EMBL" id="QGNW01001887">
    <property type="protein sequence ID" value="RVW28562.1"/>
    <property type="molecule type" value="Genomic_DNA"/>
</dbReference>
<dbReference type="AlphaFoldDB" id="A0A438CZJ6"/>
<evidence type="ECO:0000313" key="4">
    <source>
        <dbReference type="Proteomes" id="UP000009183"/>
    </source>
</evidence>
<reference evidence="1" key="2">
    <citation type="submission" date="2011-05" db="EMBL/GenBank/DDBJ databases">
        <title>High quality assembly and annotation of grapevine genome.</title>
        <authorList>
            <person name="Vitulo N."/>
            <person name="Olivier J."/>
            <person name="Forcato C."/>
            <person name="Albiero A."/>
            <person name="D'Angelo M."/>
            <person name="Zimbello R."/>
            <person name="Schiavon R."/>
            <person name="Rigobello C."/>
            <person name="Policriti A."/>
            <person name="Clepet C."/>
            <person name="Casagrande A."/>
            <person name="Choisne N."/>
            <person name="Vezzi A."/>
            <person name="Hugueney P."/>
            <person name="Horner D."/>
            <person name="Mica E."/>
            <person name="Cattonaro F."/>
            <person name="Del Fabbro C."/>
            <person name="Alaux M."/>
            <person name="Di Gaspero G."/>
            <person name="Scalabrin S."/>
            <person name="Pesole G."/>
            <person name="Delledonne M."/>
            <person name="Pezzotti M."/>
            <person name="Pe E.M."/>
            <person name="Caboche M."/>
            <person name="Adam-Blondon A.-F."/>
            <person name="Weissenbach J."/>
            <person name="Quetier F."/>
            <person name="Wincker P."/>
            <person name="Morgante M."/>
            <person name="Valle G."/>
        </authorList>
    </citation>
    <scope>NUCLEOTIDE SEQUENCE</scope>
</reference>
<accession>A0A438CZJ6</accession>
<keyword evidence="4" id="KW-1185">Reference proteome</keyword>
<dbReference type="OrthoDB" id="673856at2759"/>
<protein>
    <recommendedName>
        <fullName evidence="6">DUF1677 domain-containing protein</fullName>
    </recommendedName>
</protein>
<dbReference type="PANTHER" id="PTHR33108">
    <property type="entry name" value="OS01G0745000 PROTEIN"/>
    <property type="match status" value="1"/>
</dbReference>
<evidence type="ECO:0008006" key="6">
    <source>
        <dbReference type="Google" id="ProtNLM"/>
    </source>
</evidence>
<gene>
    <name evidence="1" type="ordered locus">VIT_09s0002g03710</name>
    <name evidence="3" type="ORF">CK203_050532</name>
    <name evidence="2" type="ORF">CK203_100187</name>
</gene>
<dbReference type="Gramene" id="Vitis09g00359.t01">
    <property type="protein sequence ID" value="Vitis09g00359.t01.CDS"/>
    <property type="gene ID" value="Vitis09g00359"/>
</dbReference>
<dbReference type="Proteomes" id="UP000009183">
    <property type="component" value="Chromosome 9"/>
</dbReference>
<dbReference type="Proteomes" id="UP000288805">
    <property type="component" value="Unassembled WGS sequence"/>
</dbReference>
<dbReference type="Pfam" id="PF07911">
    <property type="entry name" value="DUF1677"/>
    <property type="match status" value="1"/>
</dbReference>
<dbReference type="HOGENOM" id="CLU_085198_0_0_1"/>
<dbReference type="PANTHER" id="PTHR33108:SF79">
    <property type="entry name" value="CASP-LIKE PROTEIN (DUF1677)"/>
    <property type="match status" value="1"/>
</dbReference>
<evidence type="ECO:0000313" key="3">
    <source>
        <dbReference type="EMBL" id="RVW76755.1"/>
    </source>
</evidence>
<organism evidence="2 5">
    <name type="scientific">Vitis vinifera</name>
    <name type="common">Grape</name>
    <dbReference type="NCBI Taxonomy" id="29760"/>
    <lineage>
        <taxon>Eukaryota</taxon>
        <taxon>Viridiplantae</taxon>
        <taxon>Streptophyta</taxon>
        <taxon>Embryophyta</taxon>
        <taxon>Tracheophyta</taxon>
        <taxon>Spermatophyta</taxon>
        <taxon>Magnoliopsida</taxon>
        <taxon>eudicotyledons</taxon>
        <taxon>Gunneridae</taxon>
        <taxon>Pentapetalae</taxon>
        <taxon>rosids</taxon>
        <taxon>Vitales</taxon>
        <taxon>Vitaceae</taxon>
        <taxon>Viteae</taxon>
        <taxon>Vitis</taxon>
    </lineage>
</organism>
<dbReference type="KEGG" id="vvi:100254824"/>
<dbReference type="EMBL" id="FN596494">
    <property type="protein sequence ID" value="CCB59435.1"/>
    <property type="molecule type" value="Genomic_DNA"/>
</dbReference>
<accession>F6HYB2</accession>
<sequence>MAPPHGEAIVSSYARANTFCKPPKISTDNLQRTISDISFELSKEAIGDLTLPPISEVEDAKCECCGMSEECTPEYIKRVRDKFLGKWICGLCTEAVKEEIEKNGGKKEEALSTHMNACSRFNKLGRAYPVLFQAEAMREILKKSTRLDGRGARGKSISPRIDKTGQKVGGIARSSSCIPAITREMNDLTKSN</sequence>
<evidence type="ECO:0000313" key="2">
    <source>
        <dbReference type="EMBL" id="RVW28562.1"/>
    </source>
</evidence>
<dbReference type="EMBL" id="QGNW01000323">
    <property type="protein sequence ID" value="RVW76755.1"/>
    <property type="molecule type" value="Genomic_DNA"/>
</dbReference>
<dbReference type="eggNOG" id="ENOG502RYJ8">
    <property type="taxonomic scope" value="Eukaryota"/>
</dbReference>
<reference evidence="4" key="1">
    <citation type="journal article" date="2007" name="Nature">
        <title>The grapevine genome sequence suggests ancestral hexaploidization in major angiosperm phyla.</title>
        <authorList>
            <consortium name="The French-Italian Public Consortium for Grapevine Genome Characterization."/>
            <person name="Jaillon O."/>
            <person name="Aury J.-M."/>
            <person name="Noel B."/>
            <person name="Policriti A."/>
            <person name="Clepet C."/>
            <person name="Casagrande A."/>
            <person name="Choisne N."/>
            <person name="Aubourg S."/>
            <person name="Vitulo N."/>
            <person name="Jubin C."/>
            <person name="Vezzi A."/>
            <person name="Legeai F."/>
            <person name="Hugueney P."/>
            <person name="Dasilva C."/>
            <person name="Horner D."/>
            <person name="Mica E."/>
            <person name="Jublot D."/>
            <person name="Poulain J."/>
            <person name="Bruyere C."/>
            <person name="Billault A."/>
            <person name="Segurens B."/>
            <person name="Gouyvenoux M."/>
            <person name="Ugarte E."/>
            <person name="Cattonaro F."/>
            <person name="Anthouard V."/>
            <person name="Vico V."/>
            <person name="Del Fabbro C."/>
            <person name="Alaux M."/>
            <person name="Di Gaspero G."/>
            <person name="Dumas V."/>
            <person name="Felice N."/>
            <person name="Paillard S."/>
            <person name="Juman I."/>
            <person name="Moroldo M."/>
            <person name="Scalabrin S."/>
            <person name="Canaguier A."/>
            <person name="Le Clainche I."/>
            <person name="Malacrida G."/>
            <person name="Durand E."/>
            <person name="Pesole G."/>
            <person name="Laucou V."/>
            <person name="Chatelet P."/>
            <person name="Merdinoglu D."/>
            <person name="Delledonne M."/>
            <person name="Pezzotti M."/>
            <person name="Lecharny A."/>
            <person name="Scarpelli C."/>
            <person name="Artiguenave F."/>
            <person name="Pe M.E."/>
            <person name="Valle G."/>
            <person name="Morgante M."/>
            <person name="Caboche M."/>
            <person name="Adam-Blondon A.-F."/>
            <person name="Weissenbach J."/>
            <person name="Quetier F."/>
            <person name="Wincker P."/>
        </authorList>
    </citation>
    <scope>NUCLEOTIDE SEQUENCE [LARGE SCALE GENOMIC DNA]</scope>
    <source>
        <strain evidence="4">cv. Pinot noir / PN40024</strain>
    </source>
</reference>
<evidence type="ECO:0000313" key="5">
    <source>
        <dbReference type="Proteomes" id="UP000288805"/>
    </source>
</evidence>
<reference evidence="2 5" key="3">
    <citation type="journal article" date="2018" name="PLoS Genet.">
        <title>Population sequencing reveals clonal diversity and ancestral inbreeding in the grapevine cultivar Chardonnay.</title>
        <authorList>
            <person name="Roach M.J."/>
            <person name="Johnson D.L."/>
            <person name="Bohlmann J."/>
            <person name="van Vuuren H.J."/>
            <person name="Jones S.J."/>
            <person name="Pretorius I.S."/>
            <person name="Schmidt S.A."/>
            <person name="Borneman A.R."/>
        </authorList>
    </citation>
    <scope>NUCLEOTIDE SEQUENCE [LARGE SCALE GENOMIC DNA]</scope>
    <source>
        <strain evidence="5">cv. Chardonnay</strain>
        <strain evidence="2">I10V1</strain>
        <tissue evidence="2">Leaf</tissue>
    </source>
</reference>
<dbReference type="InterPro" id="IPR012876">
    <property type="entry name" value="DUF1677_pln"/>
</dbReference>
<name>A0A438CZJ6_VITVI</name>
<proteinExistence type="predicted"/>
<evidence type="ECO:0000313" key="1">
    <source>
        <dbReference type="EMBL" id="CCB59435.1"/>
    </source>
</evidence>
<dbReference type="PaxDb" id="29760-VIT_09s0002g03710.t01"/>